<gene>
    <name evidence="1" type="ORF">ADUPG1_011226</name>
</gene>
<dbReference type="InterPro" id="IPR052108">
    <property type="entry name" value="MEGF/SIB"/>
</dbReference>
<evidence type="ECO:0000313" key="2">
    <source>
        <dbReference type="Proteomes" id="UP001057375"/>
    </source>
</evidence>
<comment type="caution">
    <text evidence="1">The sequence shown here is derived from an EMBL/GenBank/DDBJ whole genome shotgun (WGS) entry which is preliminary data.</text>
</comment>
<protein>
    <recommendedName>
        <fullName evidence="3">EGF-like domain-containing protein</fullName>
    </recommendedName>
</protein>
<reference evidence="1" key="1">
    <citation type="submission" date="2022-03" db="EMBL/GenBank/DDBJ databases">
        <title>Draft genome sequence of Aduncisulcus paluster, a free-living microaerophilic Fornicata.</title>
        <authorList>
            <person name="Yuyama I."/>
            <person name="Kume K."/>
            <person name="Tamura T."/>
            <person name="Inagaki Y."/>
            <person name="Hashimoto T."/>
        </authorList>
    </citation>
    <scope>NUCLEOTIDE SEQUENCE</scope>
    <source>
        <strain evidence="1">NY0171</strain>
    </source>
</reference>
<dbReference type="Gene3D" id="3.80.10.10">
    <property type="entry name" value="Ribonuclease Inhibitor"/>
    <property type="match status" value="3"/>
</dbReference>
<organism evidence="1 2">
    <name type="scientific">Aduncisulcus paluster</name>
    <dbReference type="NCBI Taxonomy" id="2918883"/>
    <lineage>
        <taxon>Eukaryota</taxon>
        <taxon>Metamonada</taxon>
        <taxon>Carpediemonas-like organisms</taxon>
        <taxon>Aduncisulcus</taxon>
    </lineage>
</organism>
<dbReference type="PANTHER" id="PTHR24035">
    <property type="entry name" value="MULTIPLE EPIDERMAL GROWTH FACTOR-LIKE DOMAINS PROTEIN"/>
    <property type="match status" value="1"/>
</dbReference>
<evidence type="ECO:0000313" key="1">
    <source>
        <dbReference type="EMBL" id="GKT18042.1"/>
    </source>
</evidence>
<dbReference type="SUPFAM" id="SSF52058">
    <property type="entry name" value="L domain-like"/>
    <property type="match status" value="1"/>
</dbReference>
<sequence>MIPVLEESASTITCECIDGLTGDDCSVQILPVDIPDENLKNAVCVELGYSPSDCSLNTNDMLELTTLSVSNVDSFEGLSYATNLLSLSVDGTATSGLEIGNTSMSDLPTSLELLSLSNIFLASDLSLAFLTNLEEILLDSDDNLIIGPVFIEDLPTDLQSISISSINITSDIDFSCLESLKQLTLDNIGRVLTNEEISTFPASITSISIINSVFEFPIDFSSLESLDSLILNQNEISDLEGFVSTLPPSLSSLDLKTNSIFDPTPLYSVSFTSLVSLDLSDNMICGMDADGIADVKTRLSLDSFSASDNTCNCSALISSFSFESGIVCKESWSDHWEPTCCSSCYHDVSVTIGSDNSACVLIVRTESPEMYEKCHDLYSDNMMCAADGSDGTEISVDTISIMCIDGWYGKECTSECPVNSRDQVCKSEHSSGCNTLTHQCTCTDSYVGDLCTIAPNVTLGSLNMDAVLKRSICISLGFSSTDCDDTSFVDAIGIDEVESISGFTVPNTVESIEGMQYMDNLSYLSFSAGNSSISDLTPLATLSKLVSVTISEMQKMNYDMLDSLVTSIANSSSSLPLSSSIVSSPSTSLMS</sequence>
<dbReference type="PROSITE" id="PS51450">
    <property type="entry name" value="LRR"/>
    <property type="match status" value="1"/>
</dbReference>
<feature type="non-terminal residue" evidence="1">
    <location>
        <position position="591"/>
    </location>
</feature>
<dbReference type="InterPro" id="IPR001611">
    <property type="entry name" value="Leu-rich_rpt"/>
</dbReference>
<dbReference type="InterPro" id="IPR032675">
    <property type="entry name" value="LRR_dom_sf"/>
</dbReference>
<keyword evidence="2" id="KW-1185">Reference proteome</keyword>
<dbReference type="EMBL" id="BQXS01011907">
    <property type="protein sequence ID" value="GKT18042.1"/>
    <property type="molecule type" value="Genomic_DNA"/>
</dbReference>
<evidence type="ECO:0008006" key="3">
    <source>
        <dbReference type="Google" id="ProtNLM"/>
    </source>
</evidence>
<name>A0ABQ5JYS5_9EUKA</name>
<dbReference type="PANTHER" id="PTHR24035:SF143">
    <property type="entry name" value="EGF-LIKE DOMAIN-CONTAINING PROTEIN"/>
    <property type="match status" value="1"/>
</dbReference>
<proteinExistence type="predicted"/>
<dbReference type="Proteomes" id="UP001057375">
    <property type="component" value="Unassembled WGS sequence"/>
</dbReference>
<accession>A0ABQ5JYS5</accession>